<keyword evidence="2" id="KW-1185">Reference proteome</keyword>
<evidence type="ECO:0000313" key="1">
    <source>
        <dbReference type="EMBL" id="KAI3818784.1"/>
    </source>
</evidence>
<organism evidence="1 2">
    <name type="scientific">Smallanthus sonchifolius</name>
    <dbReference type="NCBI Taxonomy" id="185202"/>
    <lineage>
        <taxon>Eukaryota</taxon>
        <taxon>Viridiplantae</taxon>
        <taxon>Streptophyta</taxon>
        <taxon>Embryophyta</taxon>
        <taxon>Tracheophyta</taxon>
        <taxon>Spermatophyta</taxon>
        <taxon>Magnoliopsida</taxon>
        <taxon>eudicotyledons</taxon>
        <taxon>Gunneridae</taxon>
        <taxon>Pentapetalae</taxon>
        <taxon>asterids</taxon>
        <taxon>campanulids</taxon>
        <taxon>Asterales</taxon>
        <taxon>Asteraceae</taxon>
        <taxon>Asteroideae</taxon>
        <taxon>Heliantheae alliance</taxon>
        <taxon>Millerieae</taxon>
        <taxon>Smallanthus</taxon>
    </lineage>
</organism>
<gene>
    <name evidence="1" type="ORF">L1987_12601</name>
</gene>
<reference evidence="2" key="1">
    <citation type="journal article" date="2022" name="Mol. Ecol. Resour.">
        <title>The genomes of chicory, endive, great burdock and yacon provide insights into Asteraceae palaeo-polyploidization history and plant inulin production.</title>
        <authorList>
            <person name="Fan W."/>
            <person name="Wang S."/>
            <person name="Wang H."/>
            <person name="Wang A."/>
            <person name="Jiang F."/>
            <person name="Liu H."/>
            <person name="Zhao H."/>
            <person name="Xu D."/>
            <person name="Zhang Y."/>
        </authorList>
    </citation>
    <scope>NUCLEOTIDE SEQUENCE [LARGE SCALE GENOMIC DNA]</scope>
    <source>
        <strain evidence="2">cv. Yunnan</strain>
    </source>
</reference>
<sequence length="139" mass="14867">MNSSSTQHDDLMEPVLSKHRNPPEVPPVTGGVVSELEEILSDTSFNSFRKFQKAITIELYSLFRLGGPAIVVYLLNNVTSMSTQVFCGHLGNLELAVASLGNNGVQHREAEVLGAFAPVMEAVPVVGAEIDPGLGETDC</sequence>
<protein>
    <submittedName>
        <fullName evidence="1">Uncharacterized protein</fullName>
    </submittedName>
</protein>
<name>A0ACB9JE85_9ASTR</name>
<comment type="caution">
    <text evidence="1">The sequence shown here is derived from an EMBL/GenBank/DDBJ whole genome shotgun (WGS) entry which is preliminary data.</text>
</comment>
<proteinExistence type="predicted"/>
<dbReference type="EMBL" id="CM042021">
    <property type="protein sequence ID" value="KAI3818784.1"/>
    <property type="molecule type" value="Genomic_DNA"/>
</dbReference>
<evidence type="ECO:0000313" key="2">
    <source>
        <dbReference type="Proteomes" id="UP001056120"/>
    </source>
</evidence>
<reference evidence="1 2" key="2">
    <citation type="journal article" date="2022" name="Mol. Ecol. Resour.">
        <title>The genomes of chicory, endive, great burdock and yacon provide insights into Asteraceae paleo-polyploidization history and plant inulin production.</title>
        <authorList>
            <person name="Fan W."/>
            <person name="Wang S."/>
            <person name="Wang H."/>
            <person name="Wang A."/>
            <person name="Jiang F."/>
            <person name="Liu H."/>
            <person name="Zhao H."/>
            <person name="Xu D."/>
            <person name="Zhang Y."/>
        </authorList>
    </citation>
    <scope>NUCLEOTIDE SEQUENCE [LARGE SCALE GENOMIC DNA]</scope>
    <source>
        <strain evidence="2">cv. Yunnan</strain>
        <tissue evidence="1">Leaves</tissue>
    </source>
</reference>
<accession>A0ACB9JE85</accession>
<dbReference type="Proteomes" id="UP001056120">
    <property type="component" value="Linkage Group LG04"/>
</dbReference>